<protein>
    <submittedName>
        <fullName evidence="1">Uncharacterized protein</fullName>
    </submittedName>
</protein>
<reference evidence="1 2" key="1">
    <citation type="journal article" date="2021" name="Nat. Commun.">
        <title>Genetic determinants of endophytism in the Arabidopsis root mycobiome.</title>
        <authorList>
            <person name="Mesny F."/>
            <person name="Miyauchi S."/>
            <person name="Thiergart T."/>
            <person name="Pickel B."/>
            <person name="Atanasova L."/>
            <person name="Karlsson M."/>
            <person name="Huettel B."/>
            <person name="Barry K.W."/>
            <person name="Haridas S."/>
            <person name="Chen C."/>
            <person name="Bauer D."/>
            <person name="Andreopoulos W."/>
            <person name="Pangilinan J."/>
            <person name="LaButti K."/>
            <person name="Riley R."/>
            <person name="Lipzen A."/>
            <person name="Clum A."/>
            <person name="Drula E."/>
            <person name="Henrissat B."/>
            <person name="Kohler A."/>
            <person name="Grigoriev I.V."/>
            <person name="Martin F.M."/>
            <person name="Hacquard S."/>
        </authorList>
    </citation>
    <scope>NUCLEOTIDE SEQUENCE [LARGE SCALE GENOMIC DNA]</scope>
    <source>
        <strain evidence="1 2">MPI-SDFR-AT-0079</strain>
    </source>
</reference>
<name>A0ACB7PLK9_9PEZI</name>
<evidence type="ECO:0000313" key="2">
    <source>
        <dbReference type="Proteomes" id="UP000724584"/>
    </source>
</evidence>
<accession>A0ACB7PLK9</accession>
<comment type="caution">
    <text evidence="1">The sequence shown here is derived from an EMBL/GenBank/DDBJ whole genome shotgun (WGS) entry which is preliminary data.</text>
</comment>
<dbReference type="EMBL" id="JAGIZQ010000001">
    <property type="protein sequence ID" value="KAH6649205.1"/>
    <property type="molecule type" value="Genomic_DNA"/>
</dbReference>
<gene>
    <name evidence="1" type="ORF">F5144DRAFT_99</name>
</gene>
<evidence type="ECO:0000313" key="1">
    <source>
        <dbReference type="EMBL" id="KAH6649205.1"/>
    </source>
</evidence>
<proteinExistence type="predicted"/>
<organism evidence="1 2">
    <name type="scientific">Chaetomium tenue</name>
    <dbReference type="NCBI Taxonomy" id="1854479"/>
    <lineage>
        <taxon>Eukaryota</taxon>
        <taxon>Fungi</taxon>
        <taxon>Dikarya</taxon>
        <taxon>Ascomycota</taxon>
        <taxon>Pezizomycotina</taxon>
        <taxon>Sordariomycetes</taxon>
        <taxon>Sordariomycetidae</taxon>
        <taxon>Sordariales</taxon>
        <taxon>Chaetomiaceae</taxon>
        <taxon>Chaetomium</taxon>
    </lineage>
</organism>
<sequence>MSGATPPSGPGGPLNPLMVPPPGGWINPTEAPRQQAAVLLVGPVTAFYILALAALGLRVWAKYIKKAQFRFADYAVFTAAFFGTGYLAICWIAVERGGIGYPIVQVAPPERLLIRKLLFAAWLVQTYANSFVRLSILDFFVSVFSSSQGFCRVVYGFEAASVVYLVACTIAWLATCRPFQYNWELGPEVPRHCGNLPMKFLLSAVFNLVLDLCILVLPMPLLWTLRLNTRKKIAISVVFGLGIFVCFATAWRTYHVVKFSRPENQMNFTVAVVEDALWSGLEITLGIVNACLPAMAPAVRRIVDIPFLRLVTFTTNRSPKHSRMSDSEASSAPSYAYSRFLSWAQLGSSHDRSEPSTGIERKVDYSVDIEMGSTHPGMPMGGMPMGMEKTGSTTRLVSRSRDPVTYYNPPTNYR</sequence>
<keyword evidence="2" id="KW-1185">Reference proteome</keyword>
<dbReference type="Proteomes" id="UP000724584">
    <property type="component" value="Unassembled WGS sequence"/>
</dbReference>